<comment type="subunit">
    <text evidence="4 11">Homodimer.</text>
</comment>
<evidence type="ECO:0000313" key="14">
    <source>
        <dbReference type="Proteomes" id="UP001431449"/>
    </source>
</evidence>
<evidence type="ECO:0000256" key="7">
    <source>
        <dbReference type="ARBA" id="ARBA00022679"/>
    </source>
</evidence>
<reference evidence="13" key="1">
    <citation type="submission" date="2022-04" db="EMBL/GenBank/DDBJ databases">
        <title>Lysobacter sp. CAU 1642 isolated from sea sand.</title>
        <authorList>
            <person name="Kim W."/>
        </authorList>
    </citation>
    <scope>NUCLEOTIDE SEQUENCE</scope>
    <source>
        <strain evidence="13">CAU 1642</strain>
    </source>
</reference>
<feature type="modified residue" description="N6-(pyridoxal phosphate)lysine" evidence="11">
    <location>
        <position position="212"/>
    </location>
</feature>
<keyword evidence="6 11" id="KW-0028">Amino-acid biosynthesis</keyword>
<protein>
    <recommendedName>
        <fullName evidence="11">Histidinol-phosphate aminotransferase</fullName>
        <ecNumber evidence="11">2.6.1.9</ecNumber>
    </recommendedName>
    <alternativeName>
        <fullName evidence="11">Imidazole acetol-phosphate transaminase</fullName>
    </alternativeName>
</protein>
<evidence type="ECO:0000256" key="5">
    <source>
        <dbReference type="ARBA" id="ARBA00022576"/>
    </source>
</evidence>
<dbReference type="HAMAP" id="MF_01023">
    <property type="entry name" value="HisC_aminotrans_2"/>
    <property type="match status" value="1"/>
</dbReference>
<comment type="catalytic activity">
    <reaction evidence="10 11">
        <text>L-histidinol phosphate + 2-oxoglutarate = 3-(imidazol-4-yl)-2-oxopropyl phosphate + L-glutamate</text>
        <dbReference type="Rhea" id="RHEA:23744"/>
        <dbReference type="ChEBI" id="CHEBI:16810"/>
        <dbReference type="ChEBI" id="CHEBI:29985"/>
        <dbReference type="ChEBI" id="CHEBI:57766"/>
        <dbReference type="ChEBI" id="CHEBI:57980"/>
        <dbReference type="EC" id="2.6.1.9"/>
    </reaction>
</comment>
<proteinExistence type="inferred from homology"/>
<evidence type="ECO:0000256" key="2">
    <source>
        <dbReference type="ARBA" id="ARBA00005011"/>
    </source>
</evidence>
<evidence type="ECO:0000256" key="6">
    <source>
        <dbReference type="ARBA" id="ARBA00022605"/>
    </source>
</evidence>
<comment type="similarity">
    <text evidence="3 11">Belongs to the class-II pyridoxal-phosphate-dependent aminotransferase family. Histidinol-phosphate aminotransferase subfamily.</text>
</comment>
<dbReference type="GO" id="GO:0004400">
    <property type="term" value="F:histidinol-phosphate transaminase activity"/>
    <property type="evidence" value="ECO:0007669"/>
    <property type="project" value="UniProtKB-EC"/>
</dbReference>
<dbReference type="EMBL" id="JALNMH010000017">
    <property type="protein sequence ID" value="MCK7595401.1"/>
    <property type="molecule type" value="Genomic_DNA"/>
</dbReference>
<evidence type="ECO:0000259" key="12">
    <source>
        <dbReference type="Pfam" id="PF00155"/>
    </source>
</evidence>
<keyword evidence="7 11" id="KW-0808">Transferase</keyword>
<organism evidence="13 14">
    <name type="scientific">Pseudomarimonas salicorniae</name>
    <dbReference type="NCBI Taxonomy" id="2933270"/>
    <lineage>
        <taxon>Bacteria</taxon>
        <taxon>Pseudomonadati</taxon>
        <taxon>Pseudomonadota</taxon>
        <taxon>Gammaproteobacteria</taxon>
        <taxon>Lysobacterales</taxon>
        <taxon>Lysobacteraceae</taxon>
        <taxon>Pseudomarimonas</taxon>
    </lineage>
</organism>
<dbReference type="Gene3D" id="3.90.1150.10">
    <property type="entry name" value="Aspartate Aminotransferase, domain 1"/>
    <property type="match status" value="1"/>
</dbReference>
<keyword evidence="8 11" id="KW-0663">Pyridoxal phosphate</keyword>
<accession>A0ABT0GLI0</accession>
<dbReference type="PANTHER" id="PTHR42885:SF2">
    <property type="entry name" value="HISTIDINOL-PHOSPHATE AMINOTRANSFERASE"/>
    <property type="match status" value="1"/>
</dbReference>
<dbReference type="InterPro" id="IPR004839">
    <property type="entry name" value="Aminotransferase_I/II_large"/>
</dbReference>
<dbReference type="InterPro" id="IPR001917">
    <property type="entry name" value="Aminotrans_II_pyridoxalP_BS"/>
</dbReference>
<dbReference type="Pfam" id="PF00155">
    <property type="entry name" value="Aminotran_1_2"/>
    <property type="match status" value="1"/>
</dbReference>
<keyword evidence="5 11" id="KW-0032">Aminotransferase</keyword>
<evidence type="ECO:0000313" key="13">
    <source>
        <dbReference type="EMBL" id="MCK7595401.1"/>
    </source>
</evidence>
<dbReference type="InterPro" id="IPR005861">
    <property type="entry name" value="HisP_aminotrans"/>
</dbReference>
<sequence length="356" mass="37549">MSVLDLVREDLRGFAGYSSARKEASGGRVLLNANESPWSVAGDALALNRYPDPQPAALIERLSALYGVPADRLLVGRGSDEAIDLMVRALCKAGEGEVLVSPPTFGMYQVCARVQGAAVSCVPLRAEDDFALDVEAVLAALTPATRIVFVCSPNNPTGGSVPRASLERLVEALRGRALLVIDEAYAEFSEAAEGIALALAHEHVAVLRTLSKAYALAGARIGTLIAAPELIRVLRAIMAPYPLPTPSVDAALKALTPGALALARSRIGLIREERRRLAAALPGLPGVRRVLDSEANFLAVEFDDAAPVYRAALAAGIVLRAPNPGNGLDRFLRVSIGTPAENDALLTLLQSWREAA</sequence>
<dbReference type="PROSITE" id="PS00599">
    <property type="entry name" value="AA_TRANSFER_CLASS_2"/>
    <property type="match status" value="1"/>
</dbReference>
<feature type="domain" description="Aminotransferase class I/classII large" evidence="12">
    <location>
        <begin position="35"/>
        <end position="346"/>
    </location>
</feature>
<keyword evidence="9 11" id="KW-0368">Histidine biosynthesis</keyword>
<dbReference type="NCBIfam" id="TIGR01141">
    <property type="entry name" value="hisC"/>
    <property type="match status" value="1"/>
</dbReference>
<evidence type="ECO:0000256" key="9">
    <source>
        <dbReference type="ARBA" id="ARBA00023102"/>
    </source>
</evidence>
<dbReference type="InterPro" id="IPR015424">
    <property type="entry name" value="PyrdxlP-dep_Trfase"/>
</dbReference>
<dbReference type="RefSeq" id="WP_248211327.1">
    <property type="nucleotide sequence ID" value="NZ_JALNMH010000017.1"/>
</dbReference>
<keyword evidence="14" id="KW-1185">Reference proteome</keyword>
<dbReference type="Proteomes" id="UP001431449">
    <property type="component" value="Unassembled WGS sequence"/>
</dbReference>
<dbReference type="EC" id="2.6.1.9" evidence="11"/>
<evidence type="ECO:0000256" key="8">
    <source>
        <dbReference type="ARBA" id="ARBA00022898"/>
    </source>
</evidence>
<evidence type="ECO:0000256" key="4">
    <source>
        <dbReference type="ARBA" id="ARBA00011738"/>
    </source>
</evidence>
<comment type="cofactor">
    <cofactor evidence="1 11">
        <name>pyridoxal 5'-phosphate</name>
        <dbReference type="ChEBI" id="CHEBI:597326"/>
    </cofactor>
</comment>
<comment type="pathway">
    <text evidence="2 11">Amino-acid biosynthesis; L-histidine biosynthesis; L-histidine from 5-phospho-alpha-D-ribose 1-diphosphate: step 7/9.</text>
</comment>
<dbReference type="Gene3D" id="3.40.640.10">
    <property type="entry name" value="Type I PLP-dependent aspartate aminotransferase-like (Major domain)"/>
    <property type="match status" value="1"/>
</dbReference>
<dbReference type="CDD" id="cd00609">
    <property type="entry name" value="AAT_like"/>
    <property type="match status" value="1"/>
</dbReference>
<evidence type="ECO:0000256" key="3">
    <source>
        <dbReference type="ARBA" id="ARBA00007970"/>
    </source>
</evidence>
<dbReference type="SUPFAM" id="SSF53383">
    <property type="entry name" value="PLP-dependent transferases"/>
    <property type="match status" value="1"/>
</dbReference>
<dbReference type="PANTHER" id="PTHR42885">
    <property type="entry name" value="HISTIDINOL-PHOSPHATE AMINOTRANSFERASE-RELATED"/>
    <property type="match status" value="1"/>
</dbReference>
<dbReference type="InterPro" id="IPR015422">
    <property type="entry name" value="PyrdxlP-dep_Trfase_small"/>
</dbReference>
<evidence type="ECO:0000256" key="10">
    <source>
        <dbReference type="ARBA" id="ARBA00047481"/>
    </source>
</evidence>
<evidence type="ECO:0000256" key="1">
    <source>
        <dbReference type="ARBA" id="ARBA00001933"/>
    </source>
</evidence>
<gene>
    <name evidence="11 13" type="primary">hisC</name>
    <name evidence="13" type="ORF">M0G41_17210</name>
</gene>
<dbReference type="InterPro" id="IPR015421">
    <property type="entry name" value="PyrdxlP-dep_Trfase_major"/>
</dbReference>
<evidence type="ECO:0000256" key="11">
    <source>
        <dbReference type="HAMAP-Rule" id="MF_01023"/>
    </source>
</evidence>
<name>A0ABT0GLI0_9GAMM</name>
<comment type="caution">
    <text evidence="13">The sequence shown here is derived from an EMBL/GenBank/DDBJ whole genome shotgun (WGS) entry which is preliminary data.</text>
</comment>